<name>A0A839NK65_9MICO</name>
<sequence length="164" mass="18132">MTSTWPFDGLSLTGPELVLRPVRDADLPRLIKVFPDDFDLDPSFPPLDGVPPAQDRARRLVQSIWRHRGRGFGIHARAVALSFAFESLGTRQAITSAVMSNHASLGVSRHLGYRDTGVRSHDTGAGIIDLQHLALTHDDWAGSDARAHVGIRGFEEYRPFFGLH</sequence>
<proteinExistence type="predicted"/>
<organism evidence="1 2">
    <name type="scientific">Flexivirga oryzae</name>
    <dbReference type="NCBI Taxonomy" id="1794944"/>
    <lineage>
        <taxon>Bacteria</taxon>
        <taxon>Bacillati</taxon>
        <taxon>Actinomycetota</taxon>
        <taxon>Actinomycetes</taxon>
        <taxon>Micrococcales</taxon>
        <taxon>Dermacoccaceae</taxon>
        <taxon>Flexivirga</taxon>
    </lineage>
</organism>
<gene>
    <name evidence="1" type="ORF">FHU39_004773</name>
</gene>
<reference evidence="1 2" key="1">
    <citation type="submission" date="2020-08" db="EMBL/GenBank/DDBJ databases">
        <title>Sequencing the genomes of 1000 actinobacteria strains.</title>
        <authorList>
            <person name="Klenk H.-P."/>
        </authorList>
    </citation>
    <scope>NUCLEOTIDE SEQUENCE [LARGE SCALE GENOMIC DNA]</scope>
    <source>
        <strain evidence="1 2">DSM 105369</strain>
    </source>
</reference>
<comment type="caution">
    <text evidence="1">The sequence shown here is derived from an EMBL/GenBank/DDBJ whole genome shotgun (WGS) entry which is preliminary data.</text>
</comment>
<evidence type="ECO:0000313" key="1">
    <source>
        <dbReference type="EMBL" id="MBB2894722.1"/>
    </source>
</evidence>
<evidence type="ECO:0000313" key="2">
    <source>
        <dbReference type="Proteomes" id="UP000559182"/>
    </source>
</evidence>
<dbReference type="Proteomes" id="UP000559182">
    <property type="component" value="Unassembled WGS sequence"/>
</dbReference>
<dbReference type="SUPFAM" id="SSF55729">
    <property type="entry name" value="Acyl-CoA N-acyltransferases (Nat)"/>
    <property type="match status" value="1"/>
</dbReference>
<dbReference type="RefSeq" id="WP_183323152.1">
    <property type="nucleotide sequence ID" value="NZ_JACHVQ010000007.1"/>
</dbReference>
<evidence type="ECO:0008006" key="3">
    <source>
        <dbReference type="Google" id="ProtNLM"/>
    </source>
</evidence>
<dbReference type="AlphaFoldDB" id="A0A839NK65"/>
<accession>A0A839NK65</accession>
<dbReference type="Gene3D" id="3.40.630.30">
    <property type="match status" value="2"/>
</dbReference>
<protein>
    <recommendedName>
        <fullName evidence="3">N-acetyltransferase</fullName>
    </recommendedName>
</protein>
<dbReference type="InterPro" id="IPR016181">
    <property type="entry name" value="Acyl_CoA_acyltransferase"/>
</dbReference>
<keyword evidence="2" id="KW-1185">Reference proteome</keyword>
<dbReference type="EMBL" id="JACHVQ010000007">
    <property type="protein sequence ID" value="MBB2894722.1"/>
    <property type="molecule type" value="Genomic_DNA"/>
</dbReference>